<evidence type="ECO:0000313" key="2">
    <source>
        <dbReference type="EMBL" id="KAF2157560.1"/>
    </source>
</evidence>
<name>A0A9P4MJW2_9PEZI</name>
<dbReference type="EMBL" id="ML996081">
    <property type="protein sequence ID" value="KAF2157560.1"/>
    <property type="molecule type" value="Genomic_DNA"/>
</dbReference>
<proteinExistence type="predicted"/>
<dbReference type="OrthoDB" id="160645at2759"/>
<organism evidence="2 3">
    <name type="scientific">Myriangium duriaei CBS 260.36</name>
    <dbReference type="NCBI Taxonomy" id="1168546"/>
    <lineage>
        <taxon>Eukaryota</taxon>
        <taxon>Fungi</taxon>
        <taxon>Dikarya</taxon>
        <taxon>Ascomycota</taxon>
        <taxon>Pezizomycotina</taxon>
        <taxon>Dothideomycetes</taxon>
        <taxon>Dothideomycetidae</taxon>
        <taxon>Myriangiales</taxon>
        <taxon>Myriangiaceae</taxon>
        <taxon>Myriangium</taxon>
    </lineage>
</organism>
<evidence type="ECO:0000313" key="3">
    <source>
        <dbReference type="Proteomes" id="UP000799439"/>
    </source>
</evidence>
<evidence type="ECO:0000256" key="1">
    <source>
        <dbReference type="SAM" id="MobiDB-lite"/>
    </source>
</evidence>
<feature type="region of interest" description="Disordered" evidence="1">
    <location>
        <begin position="212"/>
        <end position="232"/>
    </location>
</feature>
<reference evidence="2" key="1">
    <citation type="journal article" date="2020" name="Stud. Mycol.">
        <title>101 Dothideomycetes genomes: a test case for predicting lifestyles and emergence of pathogens.</title>
        <authorList>
            <person name="Haridas S."/>
            <person name="Albert R."/>
            <person name="Binder M."/>
            <person name="Bloem J."/>
            <person name="Labutti K."/>
            <person name="Salamov A."/>
            <person name="Andreopoulos B."/>
            <person name="Baker S."/>
            <person name="Barry K."/>
            <person name="Bills G."/>
            <person name="Bluhm B."/>
            <person name="Cannon C."/>
            <person name="Castanera R."/>
            <person name="Culley D."/>
            <person name="Daum C."/>
            <person name="Ezra D."/>
            <person name="Gonzalez J."/>
            <person name="Henrissat B."/>
            <person name="Kuo A."/>
            <person name="Liang C."/>
            <person name="Lipzen A."/>
            <person name="Lutzoni F."/>
            <person name="Magnuson J."/>
            <person name="Mondo S."/>
            <person name="Nolan M."/>
            <person name="Ohm R."/>
            <person name="Pangilinan J."/>
            <person name="Park H.-J."/>
            <person name="Ramirez L."/>
            <person name="Alfaro M."/>
            <person name="Sun H."/>
            <person name="Tritt A."/>
            <person name="Yoshinaga Y."/>
            <person name="Zwiers L.-H."/>
            <person name="Turgeon B."/>
            <person name="Goodwin S."/>
            <person name="Spatafora J."/>
            <person name="Crous P."/>
            <person name="Grigoriev I."/>
        </authorList>
    </citation>
    <scope>NUCLEOTIDE SEQUENCE</scope>
    <source>
        <strain evidence="2">CBS 260.36</strain>
    </source>
</reference>
<dbReference type="Proteomes" id="UP000799439">
    <property type="component" value="Unassembled WGS sequence"/>
</dbReference>
<accession>A0A9P4MJW2</accession>
<protein>
    <submittedName>
        <fullName evidence="2">Uncharacterized protein</fullName>
    </submittedName>
</protein>
<sequence length="756" mass="82731">MAAGVPAVDPCTPSFDLALDESVGYYYSPTQARHSHSRELLIIAEAREDVITEYAISQLDGGSERIEIGPGIGRPGQLRDIWKNIRKVGDNVWKGVEGVGDAFRRAPKKTRDVFKKMPGKLNEIGHIIWLGLNVAGRSVVEDFKKLGQAVAKSAGQMRKLVVGGLDQLQKLIQTWEPDISAKFDIDLAPTKLVDSPWGEAWLLFKYASKSRRPPYRDSYTASGGPADFSLEPSIPGTSVDVDVDKNKQKPPNTGDPKRAVKLYCVRCGLHSHTQINGKARFSILHGVQALNVGMDGNFEFGMNVGIDGDISQVVHTKDKKIIPPISTIPGTTIPGVLTFGPIVSMSLRLDSSLHSKGRALSGVNVGLPAFSAAFDFVHPSNSQVRGFNKMVFNQFYKSGRQVSASAKMHMPFSIGVGVIIPRIKFNQQVKMINSPSFDAQATMSGKCRVGKHPPDITIPDDPDCNGVTHSLGFSHVVTFEFFNKYKKTMTLIKYPRGKGCRKVDGETNAVLDTVKRASVCAASTDDDDGAFIGNSSSAVYNNRGAFWRTVPSKISLKKPTFIIDSSREVILVSALDGNIYMVPFNEASRLPDKEVSTAFVDLTQANARWVQPDAKQKFLGSRSRTIITDGYDHGFYYFPDTLAKWGATRIRMLSVDEVPANAKQTIMEDGKLLKDGTKGFYFIDADSPFSAMYPVVCTVQDAKNRVLPKLFAVSDLDKGLDNLRSDMEVASAITGGIVKDCGFIHLVQTNTFGRGQ</sequence>
<keyword evidence="3" id="KW-1185">Reference proteome</keyword>
<gene>
    <name evidence="2" type="ORF">K461DRAFT_273758</name>
</gene>
<dbReference type="AlphaFoldDB" id="A0A9P4MJW2"/>
<comment type="caution">
    <text evidence="2">The sequence shown here is derived from an EMBL/GenBank/DDBJ whole genome shotgun (WGS) entry which is preliminary data.</text>
</comment>